<accession>A0AAV5R8I2</accession>
<evidence type="ECO:0000256" key="1">
    <source>
        <dbReference type="SAM" id="MobiDB-lite"/>
    </source>
</evidence>
<feature type="compositionally biased region" description="Acidic residues" evidence="1">
    <location>
        <begin position="392"/>
        <end position="415"/>
    </location>
</feature>
<evidence type="ECO:0000256" key="2">
    <source>
        <dbReference type="SAM" id="Phobius"/>
    </source>
</evidence>
<dbReference type="AlphaFoldDB" id="A0AAV5R8I2"/>
<protein>
    <submittedName>
        <fullName evidence="3">Uncharacterized protein</fullName>
    </submittedName>
</protein>
<keyword evidence="2" id="KW-0472">Membrane</keyword>
<evidence type="ECO:0000313" key="4">
    <source>
        <dbReference type="Proteomes" id="UP001378960"/>
    </source>
</evidence>
<keyword evidence="2" id="KW-0812">Transmembrane</keyword>
<dbReference type="EMBL" id="BTGB01000009">
    <property type="protein sequence ID" value="GMM47860.1"/>
    <property type="molecule type" value="Genomic_DNA"/>
</dbReference>
<keyword evidence="2" id="KW-1133">Transmembrane helix</keyword>
<evidence type="ECO:0000313" key="3">
    <source>
        <dbReference type="EMBL" id="GMM47860.1"/>
    </source>
</evidence>
<dbReference type="Proteomes" id="UP001378960">
    <property type="component" value="Unassembled WGS sequence"/>
</dbReference>
<feature type="transmembrane region" description="Helical" evidence="2">
    <location>
        <begin position="214"/>
        <end position="235"/>
    </location>
</feature>
<name>A0AAV5R8I2_PICKL</name>
<proteinExistence type="predicted"/>
<sequence length="425" mass="49123">MFPSLKSVGLGIGNRWINFSKSYIKNHQISNNIYRNGILRSIRYQSTNTKFTADNLFTSRLESLENHINKEFLEIDNIKTLDNNKIIDFYNSIENFQREIYDYNQLSPNDNIFIIKSNELLNELLNDSKTNFNDELLRKLFIKQPLFPTLKTIINAYYSKNSSNHIDSNIAMIPFRKLIWDAQFQHALDYVELTNGNERYIEYKKKSLFNVLKYFGGSLVGLIACIHGSISVFFPELIEAGTGGTSFGIYGIYACIITYFVNCGFLAGLAFSSKGLENGNLMFKQSTMPHDWYLKVDQLKMCSKIVEADSEINGIDGFATRDVVKRVQQMGFEVNEPEQEVMLRQYWYSSGEGFMWVEPDIDPAEIEWWKHLDNIGVKKVWDQDLNKIEQADATEEINENENENESDDNDNDNDAELLLPSDKKD</sequence>
<organism evidence="3 4">
    <name type="scientific">Pichia kluyveri</name>
    <name type="common">Yeast</name>
    <dbReference type="NCBI Taxonomy" id="36015"/>
    <lineage>
        <taxon>Eukaryota</taxon>
        <taxon>Fungi</taxon>
        <taxon>Dikarya</taxon>
        <taxon>Ascomycota</taxon>
        <taxon>Saccharomycotina</taxon>
        <taxon>Pichiomycetes</taxon>
        <taxon>Pichiales</taxon>
        <taxon>Pichiaceae</taxon>
        <taxon>Pichia</taxon>
    </lineage>
</organism>
<keyword evidence="4" id="KW-1185">Reference proteome</keyword>
<feature type="transmembrane region" description="Helical" evidence="2">
    <location>
        <begin position="247"/>
        <end position="271"/>
    </location>
</feature>
<reference evidence="3 4" key="1">
    <citation type="journal article" date="2023" name="Elife">
        <title>Identification of key yeast species and microbe-microbe interactions impacting larval growth of Drosophila in the wild.</title>
        <authorList>
            <person name="Mure A."/>
            <person name="Sugiura Y."/>
            <person name="Maeda R."/>
            <person name="Honda K."/>
            <person name="Sakurai N."/>
            <person name="Takahashi Y."/>
            <person name="Watada M."/>
            <person name="Katoh T."/>
            <person name="Gotoh A."/>
            <person name="Gotoh Y."/>
            <person name="Taniguchi I."/>
            <person name="Nakamura K."/>
            <person name="Hayashi T."/>
            <person name="Katayama T."/>
            <person name="Uemura T."/>
            <person name="Hattori Y."/>
        </authorList>
    </citation>
    <scope>NUCLEOTIDE SEQUENCE [LARGE SCALE GENOMIC DNA]</scope>
    <source>
        <strain evidence="3 4">PK-24</strain>
    </source>
</reference>
<comment type="caution">
    <text evidence="3">The sequence shown here is derived from an EMBL/GenBank/DDBJ whole genome shotgun (WGS) entry which is preliminary data.</text>
</comment>
<gene>
    <name evidence="3" type="ORF">DAPK24_044580</name>
</gene>
<feature type="region of interest" description="Disordered" evidence="1">
    <location>
        <begin position="391"/>
        <end position="425"/>
    </location>
</feature>